<proteinExistence type="inferred from homology"/>
<evidence type="ECO:0000256" key="9">
    <source>
        <dbReference type="SAM" id="MobiDB-lite"/>
    </source>
</evidence>
<dbReference type="GO" id="GO:0005783">
    <property type="term" value="C:endoplasmic reticulum"/>
    <property type="evidence" value="ECO:0007669"/>
    <property type="project" value="TreeGrafter"/>
</dbReference>
<feature type="region of interest" description="Disordered" evidence="9">
    <location>
        <begin position="205"/>
        <end position="235"/>
    </location>
</feature>
<keyword evidence="7" id="KW-0175">Coiled coil</keyword>
<feature type="domain" description="T-SNARE coiled-coil homology" evidence="10">
    <location>
        <begin position="263"/>
        <end position="325"/>
    </location>
</feature>
<keyword evidence="8" id="KW-0472">Membrane</keyword>
<evidence type="ECO:0000256" key="8">
    <source>
        <dbReference type="ARBA" id="ARBA00023136"/>
    </source>
</evidence>
<dbReference type="EMBL" id="LN890960">
    <property type="protein sequence ID" value="CUS14267.1"/>
    <property type="molecule type" value="Genomic_DNA"/>
</dbReference>
<evidence type="ECO:0000256" key="2">
    <source>
        <dbReference type="ARBA" id="ARBA00009063"/>
    </source>
</evidence>
<evidence type="ECO:0000256" key="5">
    <source>
        <dbReference type="ARBA" id="ARBA00022927"/>
    </source>
</evidence>
<organism evidence="11 12">
    <name type="scientific">Tuber aestivum</name>
    <name type="common">summer truffle</name>
    <dbReference type="NCBI Taxonomy" id="59557"/>
    <lineage>
        <taxon>Eukaryota</taxon>
        <taxon>Fungi</taxon>
        <taxon>Dikarya</taxon>
        <taxon>Ascomycota</taxon>
        <taxon>Pezizomycotina</taxon>
        <taxon>Pezizomycetes</taxon>
        <taxon>Pezizales</taxon>
        <taxon>Tuberaceae</taxon>
        <taxon>Tuber</taxon>
    </lineage>
</organism>
<comment type="subcellular location">
    <subcellularLocation>
        <location evidence="1">Membrane</location>
        <topology evidence="1">Single-pass type IV membrane protein</topology>
    </subcellularLocation>
</comment>
<gene>
    <name evidence="11" type="ORF">GSTUAT00001557001</name>
</gene>
<evidence type="ECO:0000256" key="4">
    <source>
        <dbReference type="ARBA" id="ARBA00022692"/>
    </source>
</evidence>
<dbReference type="InterPro" id="IPR019529">
    <property type="entry name" value="Syntaxin-18_N"/>
</dbReference>
<dbReference type="GO" id="GO:0015031">
    <property type="term" value="P:protein transport"/>
    <property type="evidence" value="ECO:0007669"/>
    <property type="project" value="UniProtKB-KW"/>
</dbReference>
<sequence length="353" mass="39773">MTNVTPIFNEFLSTHPAVAVIPPDRKPPPPKDEFLREAFRIESHTSSLTKYLLSIRQAYLSTTSGRPNPSRITASSSASLLARRNQSATLTDAQRDTIDAETKGVIRELLAVISRLESTEKVRAQTEEALLRKRYSSGLRGIFRDETEEREREEEKLRTLSVHRGGVLWLLKTRLEKASELQRGQQEIRLQRQVERGKSILYKAPSGILPPTHMSMPVTSPSKSVASAGRRSVGLEDEERKNIENILTEEQLQLFERENGDLMKHYEDTLDQVRSAEKSLIEISSLQTQLATNLAAQNAHIDNLVADSMSTVENIQRGNKELKRAGEKVSIARSAFWGALAFSGVVIIWDWFI</sequence>
<evidence type="ECO:0000256" key="6">
    <source>
        <dbReference type="ARBA" id="ARBA00022989"/>
    </source>
</evidence>
<evidence type="ECO:0000313" key="12">
    <source>
        <dbReference type="Proteomes" id="UP001412239"/>
    </source>
</evidence>
<dbReference type="GO" id="GO:0006890">
    <property type="term" value="P:retrograde vesicle-mediated transport, Golgi to endoplasmic reticulum"/>
    <property type="evidence" value="ECO:0007669"/>
    <property type="project" value="TreeGrafter"/>
</dbReference>
<dbReference type="Pfam" id="PF10496">
    <property type="entry name" value="Syntaxin-18_N"/>
    <property type="match status" value="1"/>
</dbReference>
<dbReference type="InterPro" id="IPR000727">
    <property type="entry name" value="T_SNARE_dom"/>
</dbReference>
<reference evidence="11" key="1">
    <citation type="submission" date="2015-10" db="EMBL/GenBank/DDBJ databases">
        <authorList>
            <person name="Regsiter A."/>
            <person name="william w."/>
        </authorList>
    </citation>
    <scope>NUCLEOTIDE SEQUENCE</scope>
    <source>
        <strain evidence="11">Montdore</strain>
    </source>
</reference>
<comment type="similarity">
    <text evidence="2">Belongs to the syntaxin family.</text>
</comment>
<dbReference type="PANTHER" id="PTHR15959:SF0">
    <property type="entry name" value="SYNTAXIN-18"/>
    <property type="match status" value="1"/>
</dbReference>
<protein>
    <recommendedName>
        <fullName evidence="10">t-SNARE coiled-coil homology domain-containing protein</fullName>
    </recommendedName>
</protein>
<evidence type="ECO:0000259" key="10">
    <source>
        <dbReference type="PROSITE" id="PS50192"/>
    </source>
</evidence>
<keyword evidence="5" id="KW-0653">Protein transport</keyword>
<dbReference type="AlphaFoldDB" id="A0A292Q6F0"/>
<dbReference type="PROSITE" id="PS50192">
    <property type="entry name" value="T_SNARE"/>
    <property type="match status" value="1"/>
</dbReference>
<dbReference type="PANTHER" id="PTHR15959">
    <property type="entry name" value="SYNTAXIN-18"/>
    <property type="match status" value="1"/>
</dbReference>
<evidence type="ECO:0000256" key="7">
    <source>
        <dbReference type="ARBA" id="ARBA00023054"/>
    </source>
</evidence>
<dbReference type="GO" id="GO:0031201">
    <property type="term" value="C:SNARE complex"/>
    <property type="evidence" value="ECO:0007669"/>
    <property type="project" value="TreeGrafter"/>
</dbReference>
<name>A0A292Q6F0_9PEZI</name>
<keyword evidence="3" id="KW-0813">Transport</keyword>
<keyword evidence="12" id="KW-1185">Reference proteome</keyword>
<dbReference type="Proteomes" id="UP001412239">
    <property type="component" value="Unassembled WGS sequence"/>
</dbReference>
<dbReference type="Gene3D" id="1.20.5.110">
    <property type="match status" value="1"/>
</dbReference>
<dbReference type="SUPFAM" id="SSF58038">
    <property type="entry name" value="SNARE fusion complex"/>
    <property type="match status" value="1"/>
</dbReference>
<keyword evidence="6" id="KW-1133">Transmembrane helix</keyword>
<evidence type="ECO:0000256" key="3">
    <source>
        <dbReference type="ARBA" id="ARBA00022448"/>
    </source>
</evidence>
<keyword evidence="4" id="KW-0812">Transmembrane</keyword>
<evidence type="ECO:0000313" key="11">
    <source>
        <dbReference type="EMBL" id="CUS14267.1"/>
    </source>
</evidence>
<evidence type="ECO:0000256" key="1">
    <source>
        <dbReference type="ARBA" id="ARBA00004211"/>
    </source>
</evidence>
<accession>A0A292Q6F0</accession>